<dbReference type="InterPro" id="IPR050428">
    <property type="entry name" value="TCS_sensor_his_kinase"/>
</dbReference>
<dbReference type="Pfam" id="PF02518">
    <property type="entry name" value="HATPase_c"/>
    <property type="match status" value="1"/>
</dbReference>
<keyword evidence="9" id="KW-0547">Nucleotide-binding</keyword>
<evidence type="ECO:0000256" key="4">
    <source>
        <dbReference type="ARBA" id="ARBA00022679"/>
    </source>
</evidence>
<feature type="compositionally biased region" description="Polar residues" evidence="6">
    <location>
        <begin position="536"/>
        <end position="558"/>
    </location>
</feature>
<organism evidence="9 10">
    <name type="scientific">Streptomyces ficellus</name>
    <dbReference type="NCBI Taxonomy" id="1977088"/>
    <lineage>
        <taxon>Bacteria</taxon>
        <taxon>Bacillati</taxon>
        <taxon>Actinomycetota</taxon>
        <taxon>Actinomycetes</taxon>
        <taxon>Kitasatosporales</taxon>
        <taxon>Streptomycetaceae</taxon>
        <taxon>Streptomyces</taxon>
    </lineage>
</organism>
<dbReference type="GO" id="GO:0005524">
    <property type="term" value="F:ATP binding"/>
    <property type="evidence" value="ECO:0007669"/>
    <property type="project" value="UniProtKB-KW"/>
</dbReference>
<comment type="caution">
    <text evidence="9">The sequence shown here is derived from an EMBL/GenBank/DDBJ whole genome shotgun (WGS) entry which is preliminary data.</text>
</comment>
<feature type="compositionally biased region" description="Low complexity" evidence="6">
    <location>
        <begin position="458"/>
        <end position="480"/>
    </location>
</feature>
<feature type="domain" description="Histidine kinase/HSP90-like ATPase" evidence="8">
    <location>
        <begin position="262"/>
        <end position="376"/>
    </location>
</feature>
<dbReference type="EC" id="2.7.13.3" evidence="2"/>
<dbReference type="SMART" id="SM00387">
    <property type="entry name" value="HATPase_c"/>
    <property type="match status" value="1"/>
</dbReference>
<keyword evidence="10" id="KW-1185">Reference proteome</keyword>
<dbReference type="Proteomes" id="UP001174050">
    <property type="component" value="Unassembled WGS sequence"/>
</dbReference>
<dbReference type="InterPro" id="IPR036890">
    <property type="entry name" value="HATPase_C_sf"/>
</dbReference>
<evidence type="ECO:0000256" key="7">
    <source>
        <dbReference type="SAM" id="Phobius"/>
    </source>
</evidence>
<sequence>MVREGSSPGSPGPASPALWALPAIVIAAGTVAAVVLAPAAARMPVAWLGAVAFVAVALSCGAAARRGREVARLRATVAEQRTALERQEAETVRLAETLLPDVVARLRKGEFPEDVLASLDAADAYGPGLTPQFRAAHRAVLRSVVEAVTAEEDLRDSAQRAFVNIARRVQAIVHQQAQELREMEDRHGRSPSVFGDLLRLDHGTALIGRLADSIAVLGGARPGRQWSRAVPLYSVLRGAMSRIIDYQRVELHSVSEVAVIGPAVEPLIHALAELLDNATRYSPPQTKVHLTAVDVTAGIAVEIEDGGVSMSEEARGRAERMLRQAQEGIDLNDLGETPRLGLAVVGRLSQAYNFRVSLRSSAYGGVRAVLVVPQDLITTVSSATGVAHGIGTASGPRGALSPAARRAAREPSRPASGPRAPEPDPDAPVVTERTANGLPQRRRKNRVTAPPTAPAAPAPAAAAPATASGGAPTTRTATEPEPAPQVQPGMWLAAFQGGLSGDSKPGAEQAGAEQTGADRPGAEQAGADPTGAGWTGSDQTSADQTGAGQTGADQTSDASPAEASKGEQA</sequence>
<evidence type="ECO:0000313" key="10">
    <source>
        <dbReference type="Proteomes" id="UP001174050"/>
    </source>
</evidence>
<keyword evidence="7" id="KW-0472">Membrane</keyword>
<feature type="compositionally biased region" description="Low complexity" evidence="6">
    <location>
        <begin position="395"/>
        <end position="405"/>
    </location>
</feature>
<evidence type="ECO:0000256" key="2">
    <source>
        <dbReference type="ARBA" id="ARBA00012438"/>
    </source>
</evidence>
<evidence type="ECO:0000256" key="1">
    <source>
        <dbReference type="ARBA" id="ARBA00000085"/>
    </source>
</evidence>
<dbReference type="InterPro" id="IPR003594">
    <property type="entry name" value="HATPase_dom"/>
</dbReference>
<keyword evidence="7" id="KW-0812">Transmembrane</keyword>
<keyword evidence="5" id="KW-0418">Kinase</keyword>
<dbReference type="PANTHER" id="PTHR45436:SF5">
    <property type="entry name" value="SENSOR HISTIDINE KINASE TRCS"/>
    <property type="match status" value="1"/>
</dbReference>
<keyword evidence="9" id="KW-0067">ATP-binding</keyword>
<keyword evidence="4" id="KW-0808">Transferase</keyword>
<evidence type="ECO:0000256" key="6">
    <source>
        <dbReference type="SAM" id="MobiDB-lite"/>
    </source>
</evidence>
<protein>
    <recommendedName>
        <fullName evidence="2">histidine kinase</fullName>
        <ecNumber evidence="2">2.7.13.3</ecNumber>
    </recommendedName>
</protein>
<comment type="catalytic activity">
    <reaction evidence="1">
        <text>ATP + protein L-histidine = ADP + protein N-phospho-L-histidine.</text>
        <dbReference type="EC" id="2.7.13.3"/>
    </reaction>
</comment>
<dbReference type="SUPFAM" id="SSF55874">
    <property type="entry name" value="ATPase domain of HSP90 chaperone/DNA topoisomerase II/histidine kinase"/>
    <property type="match status" value="1"/>
</dbReference>
<keyword evidence="7" id="KW-1133">Transmembrane helix</keyword>
<accession>A0ABT7Z5G6</accession>
<reference evidence="9" key="1">
    <citation type="submission" date="2023-06" db="EMBL/GenBank/DDBJ databases">
        <title>WGS-Sequencing of Streptomyces ficellus isolate 21 collected from sand in Gara Djebilet Iron Mine in Algeria.</title>
        <authorList>
            <person name="Zegers G.P."/>
            <person name="Gomez A."/>
            <person name="Gueddou A."/>
            <person name="Zahara A.F."/>
            <person name="Worth M."/>
            <person name="Sevigny J.L."/>
            <person name="Tisa L."/>
        </authorList>
    </citation>
    <scope>NUCLEOTIDE SEQUENCE</scope>
    <source>
        <strain evidence="9">AS11</strain>
    </source>
</reference>
<feature type="compositionally biased region" description="Low complexity" evidence="6">
    <location>
        <begin position="506"/>
        <end position="517"/>
    </location>
</feature>
<evidence type="ECO:0000313" key="9">
    <source>
        <dbReference type="EMBL" id="MDN3294748.1"/>
    </source>
</evidence>
<dbReference type="Gene3D" id="3.30.565.10">
    <property type="entry name" value="Histidine kinase-like ATPase, C-terminal domain"/>
    <property type="match status" value="1"/>
</dbReference>
<name>A0ABT7Z5G6_9ACTN</name>
<evidence type="ECO:0000256" key="5">
    <source>
        <dbReference type="ARBA" id="ARBA00022777"/>
    </source>
</evidence>
<feature type="region of interest" description="Disordered" evidence="6">
    <location>
        <begin position="389"/>
        <end position="569"/>
    </location>
</feature>
<keyword evidence="3" id="KW-0597">Phosphoprotein</keyword>
<dbReference type="RefSeq" id="WP_290111811.1">
    <property type="nucleotide sequence ID" value="NZ_JAUEPL010000013.1"/>
</dbReference>
<dbReference type="PANTHER" id="PTHR45436">
    <property type="entry name" value="SENSOR HISTIDINE KINASE YKOH"/>
    <property type="match status" value="1"/>
</dbReference>
<proteinExistence type="predicted"/>
<evidence type="ECO:0000256" key="3">
    <source>
        <dbReference type="ARBA" id="ARBA00022553"/>
    </source>
</evidence>
<feature type="transmembrane region" description="Helical" evidence="7">
    <location>
        <begin position="17"/>
        <end position="38"/>
    </location>
</feature>
<evidence type="ECO:0000259" key="8">
    <source>
        <dbReference type="SMART" id="SM00387"/>
    </source>
</evidence>
<dbReference type="EMBL" id="JAUEPL010000013">
    <property type="protein sequence ID" value="MDN3294748.1"/>
    <property type="molecule type" value="Genomic_DNA"/>
</dbReference>
<feature type="transmembrane region" description="Helical" evidence="7">
    <location>
        <begin position="45"/>
        <end position="64"/>
    </location>
</feature>
<gene>
    <name evidence="9" type="ORF">QWM81_11920</name>
</gene>